<name>A0A3D8K6N0_9BURK</name>
<organism evidence="2 3">
    <name type="scientific">Trinickia dinghuensis</name>
    <dbReference type="NCBI Taxonomy" id="2291023"/>
    <lineage>
        <taxon>Bacteria</taxon>
        <taxon>Pseudomonadati</taxon>
        <taxon>Pseudomonadota</taxon>
        <taxon>Betaproteobacteria</taxon>
        <taxon>Burkholderiales</taxon>
        <taxon>Burkholderiaceae</taxon>
        <taxon>Trinickia</taxon>
    </lineage>
</organism>
<proteinExistence type="predicted"/>
<accession>A0A3D8K6N0</accession>
<gene>
    <name evidence="2" type="ORF">DWV00_04065</name>
</gene>
<comment type="caution">
    <text evidence="2">The sequence shown here is derived from an EMBL/GenBank/DDBJ whole genome shotgun (WGS) entry which is preliminary data.</text>
</comment>
<keyword evidence="3" id="KW-1185">Reference proteome</keyword>
<dbReference type="AlphaFoldDB" id="A0A3D8K6N0"/>
<reference evidence="2" key="1">
    <citation type="submission" date="2018-08" db="EMBL/GenBank/DDBJ databases">
        <title>Paraburkholderia sp. DHOM06 isolated from forest soil.</title>
        <authorList>
            <person name="Gao Z.-H."/>
            <person name="Qiu L.-H."/>
        </authorList>
    </citation>
    <scope>NUCLEOTIDE SEQUENCE [LARGE SCALE GENOMIC DNA]</scope>
    <source>
        <strain evidence="2">DHOM06</strain>
    </source>
</reference>
<dbReference type="EMBL" id="QRGA01000002">
    <property type="protein sequence ID" value="RDV00222.1"/>
    <property type="molecule type" value="Genomic_DNA"/>
</dbReference>
<evidence type="ECO:0000256" key="1">
    <source>
        <dbReference type="SAM" id="Coils"/>
    </source>
</evidence>
<protein>
    <submittedName>
        <fullName evidence="2">Uncharacterized protein</fullName>
    </submittedName>
</protein>
<feature type="coiled-coil region" evidence="1">
    <location>
        <begin position="1"/>
        <end position="28"/>
    </location>
</feature>
<sequence>MGAMTTQLSRLLEQIASLQRQLNDKRFLELRLYRRDATIYQLSSAVNHTIACWFSENYRPITILIDRGRSFMHEFPARNPETAEYYTLAEEFFKVVLSALEVISNADSCDD</sequence>
<evidence type="ECO:0000313" key="3">
    <source>
        <dbReference type="Proteomes" id="UP000256838"/>
    </source>
</evidence>
<keyword evidence="1" id="KW-0175">Coiled coil</keyword>
<dbReference type="Proteomes" id="UP000256838">
    <property type="component" value="Unassembled WGS sequence"/>
</dbReference>
<evidence type="ECO:0000313" key="2">
    <source>
        <dbReference type="EMBL" id="RDV00222.1"/>
    </source>
</evidence>